<accession>A0A8A1LC60</accession>
<dbReference type="VEuPathDB" id="FungiDB:I7I53_10595"/>
<proteinExistence type="predicted"/>
<evidence type="ECO:0000313" key="2">
    <source>
        <dbReference type="Proteomes" id="UP000663419"/>
    </source>
</evidence>
<sequence length="144" mass="15629">MSFRQVESLHLRAPSCSPWANHLLNQGSSRTCLADALADGSNFNNFPMICPSLTMSSLVRSGLFRPSKYTSSSHSCKLDPVFSVALPSPVFIVSHIPCHLSGISSLAISRIWPTRIAGVIKKVSKGGWPVKSSKSCCTYQFTIV</sequence>
<dbReference type="AlphaFoldDB" id="A0A8A1LC60"/>
<dbReference type="EMBL" id="CP069102">
    <property type="protein sequence ID" value="QSS50044.1"/>
    <property type="molecule type" value="Genomic_DNA"/>
</dbReference>
<protein>
    <submittedName>
        <fullName evidence="1">Uncharacterized protein</fullName>
    </submittedName>
</protein>
<dbReference type="Proteomes" id="UP000663419">
    <property type="component" value="Chromosome 1"/>
</dbReference>
<gene>
    <name evidence="1" type="ORF">I7I53_10595</name>
</gene>
<reference evidence="1" key="1">
    <citation type="submission" date="2021-01" db="EMBL/GenBank/DDBJ databases">
        <title>Chromosome-level genome assembly of a human fungal pathogen reveals clustering of transcriptionally co-regulated genes.</title>
        <authorList>
            <person name="Voorhies M."/>
            <person name="Cohen S."/>
            <person name="Shea T.P."/>
            <person name="Petrus S."/>
            <person name="Munoz J.F."/>
            <person name="Poplawski S."/>
            <person name="Goldman W.E."/>
            <person name="Michael T."/>
            <person name="Cuomo C.A."/>
            <person name="Sil A."/>
            <person name="Beyhan S."/>
        </authorList>
    </citation>
    <scope>NUCLEOTIDE SEQUENCE</scope>
    <source>
        <strain evidence="1">H88</strain>
    </source>
</reference>
<name>A0A8A1LC60_AJEC8</name>
<evidence type="ECO:0000313" key="1">
    <source>
        <dbReference type="EMBL" id="QSS50044.1"/>
    </source>
</evidence>
<organism evidence="1 2">
    <name type="scientific">Ajellomyces capsulatus (strain H88)</name>
    <name type="common">Darling's disease fungus</name>
    <name type="synonym">Histoplasma capsulatum</name>
    <dbReference type="NCBI Taxonomy" id="544711"/>
    <lineage>
        <taxon>Eukaryota</taxon>
        <taxon>Fungi</taxon>
        <taxon>Dikarya</taxon>
        <taxon>Ascomycota</taxon>
        <taxon>Pezizomycotina</taxon>
        <taxon>Eurotiomycetes</taxon>
        <taxon>Eurotiomycetidae</taxon>
        <taxon>Onygenales</taxon>
        <taxon>Ajellomycetaceae</taxon>
        <taxon>Histoplasma</taxon>
    </lineage>
</organism>